<reference evidence="3 4" key="1">
    <citation type="submission" date="2016-10" db="EMBL/GenBank/DDBJ databases">
        <authorList>
            <person name="Cai Z."/>
        </authorList>
    </citation>
    <scope>NUCLEOTIDE SEQUENCE [LARGE SCALE GENOMIC DNA]</scope>
</reference>
<feature type="coiled-coil region" evidence="1">
    <location>
        <begin position="133"/>
        <end position="167"/>
    </location>
</feature>
<feature type="compositionally biased region" description="Low complexity" evidence="2">
    <location>
        <begin position="85"/>
        <end position="118"/>
    </location>
</feature>
<protein>
    <submittedName>
        <fullName evidence="3">Uncharacterized protein</fullName>
    </submittedName>
</protein>
<dbReference type="Proteomes" id="UP000256970">
    <property type="component" value="Unassembled WGS sequence"/>
</dbReference>
<feature type="region of interest" description="Disordered" evidence="2">
    <location>
        <begin position="169"/>
        <end position="189"/>
    </location>
</feature>
<organism evidence="3 4">
    <name type="scientific">Tetradesmus obliquus</name>
    <name type="common">Green alga</name>
    <name type="synonym">Acutodesmus obliquus</name>
    <dbReference type="NCBI Taxonomy" id="3088"/>
    <lineage>
        <taxon>Eukaryota</taxon>
        <taxon>Viridiplantae</taxon>
        <taxon>Chlorophyta</taxon>
        <taxon>core chlorophytes</taxon>
        <taxon>Chlorophyceae</taxon>
        <taxon>CS clade</taxon>
        <taxon>Sphaeropleales</taxon>
        <taxon>Scenedesmaceae</taxon>
        <taxon>Tetradesmus</taxon>
    </lineage>
</organism>
<name>A0A383WCF2_TETOB</name>
<evidence type="ECO:0000313" key="4">
    <source>
        <dbReference type="Proteomes" id="UP000256970"/>
    </source>
</evidence>
<evidence type="ECO:0000256" key="2">
    <source>
        <dbReference type="SAM" id="MobiDB-lite"/>
    </source>
</evidence>
<keyword evidence="4" id="KW-1185">Reference proteome</keyword>
<feature type="region of interest" description="Disordered" evidence="2">
    <location>
        <begin position="85"/>
        <end position="122"/>
    </location>
</feature>
<dbReference type="AlphaFoldDB" id="A0A383WCF2"/>
<feature type="compositionally biased region" description="Low complexity" evidence="2">
    <location>
        <begin position="176"/>
        <end position="189"/>
    </location>
</feature>
<sequence>MAEEDWNLEAGEMVEEVIKTQKQVAELLSSHSQATSELEAMKESCTQELEDLQADTWKLQLYAELERMRGHLELLAPLASDSSDSTAAASAAAATAAQGEAAADSTGADAPSNALAGAAGSGSGGFEHGELELLELDEEIASISAQLEQARQEMASMMKAKQDLEREVGCVSKQMSAEAGGSEHASSDK</sequence>
<proteinExistence type="predicted"/>
<accession>A0A383WCF2</accession>
<keyword evidence="1" id="KW-0175">Coiled coil</keyword>
<gene>
    <name evidence="3" type="ORF">BQ4739_LOCUS15221</name>
</gene>
<evidence type="ECO:0000256" key="1">
    <source>
        <dbReference type="SAM" id="Coils"/>
    </source>
</evidence>
<dbReference type="EMBL" id="FNXT01001221">
    <property type="protein sequence ID" value="SZX74903.1"/>
    <property type="molecule type" value="Genomic_DNA"/>
</dbReference>
<evidence type="ECO:0000313" key="3">
    <source>
        <dbReference type="EMBL" id="SZX74903.1"/>
    </source>
</evidence>